<evidence type="ECO:0000256" key="1">
    <source>
        <dbReference type="ARBA" id="ARBA00012513"/>
    </source>
</evidence>
<reference evidence="8" key="1">
    <citation type="journal article" date="2020" name="J. Eukaryot. Microbiol.">
        <title>De novo Sequencing, Assembly and Annotation of the Transcriptome for the Free-Living Testate Amoeba Arcella intermedia.</title>
        <authorList>
            <person name="Ribeiro G.M."/>
            <person name="Porfirio-Sousa A.L."/>
            <person name="Maurer-Alcala X.X."/>
            <person name="Katz L.A."/>
            <person name="Lahr D.J.G."/>
        </authorList>
    </citation>
    <scope>NUCLEOTIDE SEQUENCE</scope>
</reference>
<dbReference type="GO" id="GO:0005737">
    <property type="term" value="C:cytoplasm"/>
    <property type="evidence" value="ECO:0007669"/>
    <property type="project" value="TreeGrafter"/>
</dbReference>
<dbReference type="PROSITE" id="PS50011">
    <property type="entry name" value="PROTEIN_KINASE_DOM"/>
    <property type="match status" value="1"/>
</dbReference>
<dbReference type="PANTHER" id="PTHR24346">
    <property type="entry name" value="MAP/MICROTUBULE AFFINITY-REGULATING KINASE"/>
    <property type="match status" value="1"/>
</dbReference>
<feature type="compositionally biased region" description="Pro residues" evidence="6">
    <location>
        <begin position="349"/>
        <end position="366"/>
    </location>
</feature>
<feature type="compositionally biased region" description="Basic and acidic residues" evidence="6">
    <location>
        <begin position="412"/>
        <end position="426"/>
    </location>
</feature>
<accession>A0A6B2L0Z2</accession>
<evidence type="ECO:0000256" key="5">
    <source>
        <dbReference type="ARBA" id="ARBA00022840"/>
    </source>
</evidence>
<keyword evidence="4" id="KW-0808">Transferase</keyword>
<dbReference type="GO" id="GO:0004674">
    <property type="term" value="F:protein serine/threonine kinase activity"/>
    <property type="evidence" value="ECO:0007669"/>
    <property type="project" value="UniProtKB-KW"/>
</dbReference>
<dbReference type="SMART" id="SM00220">
    <property type="entry name" value="S_TKc"/>
    <property type="match status" value="1"/>
</dbReference>
<dbReference type="InterPro" id="IPR008271">
    <property type="entry name" value="Ser/Thr_kinase_AS"/>
</dbReference>
<keyword evidence="4" id="KW-0418">Kinase</keyword>
<dbReference type="SUPFAM" id="SSF56112">
    <property type="entry name" value="Protein kinase-like (PK-like)"/>
    <property type="match status" value="1"/>
</dbReference>
<protein>
    <recommendedName>
        <fullName evidence="1">non-specific serine/threonine protein kinase</fullName>
        <ecNumber evidence="1">2.7.11.1</ecNumber>
    </recommendedName>
</protein>
<dbReference type="CDD" id="cd14003">
    <property type="entry name" value="STKc_AMPK-like"/>
    <property type="match status" value="1"/>
</dbReference>
<dbReference type="EC" id="2.7.11.1" evidence="1"/>
<evidence type="ECO:0000256" key="6">
    <source>
        <dbReference type="SAM" id="MobiDB-lite"/>
    </source>
</evidence>
<organism evidence="8">
    <name type="scientific">Arcella intermedia</name>
    <dbReference type="NCBI Taxonomy" id="1963864"/>
    <lineage>
        <taxon>Eukaryota</taxon>
        <taxon>Amoebozoa</taxon>
        <taxon>Tubulinea</taxon>
        <taxon>Elardia</taxon>
        <taxon>Arcellinida</taxon>
        <taxon>Sphaerothecina</taxon>
        <taxon>Arcellidae</taxon>
        <taxon>Arcella</taxon>
    </lineage>
</organism>
<dbReference type="GO" id="GO:0005524">
    <property type="term" value="F:ATP binding"/>
    <property type="evidence" value="ECO:0007669"/>
    <property type="project" value="UniProtKB-KW"/>
</dbReference>
<dbReference type="PROSITE" id="PS00108">
    <property type="entry name" value="PROTEIN_KINASE_ST"/>
    <property type="match status" value="1"/>
</dbReference>
<feature type="compositionally biased region" description="Low complexity" evidence="6">
    <location>
        <begin position="367"/>
        <end position="377"/>
    </location>
</feature>
<proteinExistence type="predicted"/>
<evidence type="ECO:0000256" key="4">
    <source>
        <dbReference type="ARBA" id="ARBA00022777"/>
    </source>
</evidence>
<keyword evidence="5" id="KW-0067">ATP-binding</keyword>
<feature type="domain" description="Protein kinase" evidence="7">
    <location>
        <begin position="1"/>
        <end position="253"/>
    </location>
</feature>
<dbReference type="AlphaFoldDB" id="A0A6B2L0Z2"/>
<dbReference type="InterPro" id="IPR011009">
    <property type="entry name" value="Kinase-like_dom_sf"/>
</dbReference>
<dbReference type="Pfam" id="PF00069">
    <property type="entry name" value="Pkinase"/>
    <property type="match status" value="1"/>
</dbReference>
<name>A0A6B2L0Z2_9EUKA</name>
<dbReference type="GO" id="GO:0035556">
    <property type="term" value="P:intracellular signal transduction"/>
    <property type="evidence" value="ECO:0007669"/>
    <property type="project" value="TreeGrafter"/>
</dbReference>
<dbReference type="FunFam" id="1.10.510.10:FF:000571">
    <property type="entry name" value="Maternal embryonic leucine zipper kinase"/>
    <property type="match status" value="1"/>
</dbReference>
<evidence type="ECO:0000259" key="7">
    <source>
        <dbReference type="PROSITE" id="PS50011"/>
    </source>
</evidence>
<sequence>MDKKLGKGGLATVRVGIDFMNNHRVAVKIIDKTKLTQPREQIGIVREITIMKLLKHENILHLYDVYENKDNIFLILDLYEGGDLYSYVTSNGPLRNSEAVRLFRQLINGVEYCHRNLIVHRDLKPENLLLSADLKTLVLSDFGLSTGVAGHRAYLKTRCGTIHYISPEVARGDPYVGTAADIWSCGVILYAMVTACLPFEGDSLPVVLQKVVCGRYTIPQNLPEELKDLIQKMLCVDPTQRITAIQIKRHPWYCLGIEKSGEMTEDMLTEPSHFNLSREDIEQNRMIIENLKLLGWEEQELVQLLQSTEMNHPKIFYKLLKEHREMSHKQNKNRIISRSRSIANGMSSPPSPPPPCHGEGPLPPVPSQQSPPGAGYYPPSPRQGYPSIPEYHGPQDPSVRTKRIRPVRPVVRRSDLPGQSKKDHLLLQHKPVKRRAATEGDGRPEVGISNTGKYVVSGAWGVSPSRNPLSPIYTFESRRSLSQILHNLTECFNGLQLQLNNGTQNQNSIVFQGQDKQHQSLIKVQLIPTVEGSIVEFQRESDSIQEDFLVLVQQIEKNMLV</sequence>
<dbReference type="PANTHER" id="PTHR24346:SF30">
    <property type="entry name" value="MATERNAL EMBRYONIC LEUCINE ZIPPER KINASE"/>
    <property type="match status" value="1"/>
</dbReference>
<dbReference type="EMBL" id="GIBP01001608">
    <property type="protein sequence ID" value="NDV30577.1"/>
    <property type="molecule type" value="Transcribed_RNA"/>
</dbReference>
<keyword evidence="2" id="KW-0723">Serine/threonine-protein kinase</keyword>
<keyword evidence="3" id="KW-0547">Nucleotide-binding</keyword>
<feature type="region of interest" description="Disordered" evidence="6">
    <location>
        <begin position="342"/>
        <end position="445"/>
    </location>
</feature>
<evidence type="ECO:0000256" key="2">
    <source>
        <dbReference type="ARBA" id="ARBA00022527"/>
    </source>
</evidence>
<dbReference type="Gene3D" id="1.10.510.10">
    <property type="entry name" value="Transferase(Phosphotransferase) domain 1"/>
    <property type="match status" value="1"/>
</dbReference>
<evidence type="ECO:0000313" key="8">
    <source>
        <dbReference type="EMBL" id="NDV30577.1"/>
    </source>
</evidence>
<dbReference type="InterPro" id="IPR000719">
    <property type="entry name" value="Prot_kinase_dom"/>
</dbReference>
<evidence type="ECO:0000256" key="3">
    <source>
        <dbReference type="ARBA" id="ARBA00022741"/>
    </source>
</evidence>